<reference evidence="2" key="1">
    <citation type="journal article" date="2020" name="J Insects Food Feed">
        <title>The yellow mealworm (Tenebrio molitor) genome: a resource for the emerging insects as food and feed industry.</title>
        <authorList>
            <person name="Eriksson T."/>
            <person name="Andere A."/>
            <person name="Kelstrup H."/>
            <person name="Emery V."/>
            <person name="Picard C."/>
        </authorList>
    </citation>
    <scope>NUCLEOTIDE SEQUENCE</scope>
    <source>
        <strain evidence="2">Stoneville</strain>
        <tissue evidence="2">Whole head</tissue>
    </source>
</reference>
<dbReference type="AlphaFoldDB" id="A0A8J6HHL5"/>
<keyword evidence="1" id="KW-1133">Transmembrane helix</keyword>
<reference evidence="2" key="2">
    <citation type="submission" date="2021-08" db="EMBL/GenBank/DDBJ databases">
        <authorList>
            <person name="Eriksson T."/>
        </authorList>
    </citation>
    <scope>NUCLEOTIDE SEQUENCE</scope>
    <source>
        <strain evidence="2">Stoneville</strain>
        <tissue evidence="2">Whole head</tissue>
    </source>
</reference>
<dbReference type="Proteomes" id="UP000719412">
    <property type="component" value="Unassembled WGS sequence"/>
</dbReference>
<keyword evidence="1" id="KW-0472">Membrane</keyword>
<keyword evidence="3" id="KW-1185">Reference proteome</keyword>
<organism evidence="2 3">
    <name type="scientific">Tenebrio molitor</name>
    <name type="common">Yellow mealworm beetle</name>
    <dbReference type="NCBI Taxonomy" id="7067"/>
    <lineage>
        <taxon>Eukaryota</taxon>
        <taxon>Metazoa</taxon>
        <taxon>Ecdysozoa</taxon>
        <taxon>Arthropoda</taxon>
        <taxon>Hexapoda</taxon>
        <taxon>Insecta</taxon>
        <taxon>Pterygota</taxon>
        <taxon>Neoptera</taxon>
        <taxon>Endopterygota</taxon>
        <taxon>Coleoptera</taxon>
        <taxon>Polyphaga</taxon>
        <taxon>Cucujiformia</taxon>
        <taxon>Tenebrionidae</taxon>
        <taxon>Tenebrio</taxon>
    </lineage>
</organism>
<proteinExistence type="predicted"/>
<comment type="caution">
    <text evidence="2">The sequence shown here is derived from an EMBL/GenBank/DDBJ whole genome shotgun (WGS) entry which is preliminary data.</text>
</comment>
<accession>A0A8J6HHL5</accession>
<evidence type="ECO:0000313" key="3">
    <source>
        <dbReference type="Proteomes" id="UP000719412"/>
    </source>
</evidence>
<keyword evidence="1" id="KW-0812">Transmembrane</keyword>
<feature type="transmembrane region" description="Helical" evidence="1">
    <location>
        <begin position="85"/>
        <end position="101"/>
    </location>
</feature>
<name>A0A8J6HHL5_TENMO</name>
<gene>
    <name evidence="2" type="ORF">GEV33_007856</name>
</gene>
<evidence type="ECO:0000256" key="1">
    <source>
        <dbReference type="SAM" id="Phobius"/>
    </source>
</evidence>
<evidence type="ECO:0000313" key="2">
    <source>
        <dbReference type="EMBL" id="KAH0814936.1"/>
    </source>
</evidence>
<dbReference type="EMBL" id="JABDTM020023748">
    <property type="protein sequence ID" value="KAH0814936.1"/>
    <property type="molecule type" value="Genomic_DNA"/>
</dbReference>
<protein>
    <submittedName>
        <fullName evidence="2">Uncharacterized protein</fullName>
    </submittedName>
</protein>
<sequence>MEPSPDIIERSVQISVSAKWLAGENFYICIELVDVCHFLPEDAITALLKNKLFIPRVMHASHDSDVGSRQQEIVRCVIPKCCRNIIITFLSSLLIIIYIIIPEAREITARRPGGGERERLGMSNIGHWVTGIALIKARDTCGVVIGFRSRSVHRDLTLPPPCFRPVSIFKTLFHTERAELPNNLSYPDEKADTQPEWIRGNLFISTGAVRSYFVTTSSTIKEVVAERRDVEAQRSWKKGRILFFPRDSIWAAID</sequence>